<reference evidence="1" key="1">
    <citation type="submission" date="2020-04" db="EMBL/GenBank/DDBJ databases">
        <authorList>
            <person name="Chiriac C."/>
            <person name="Salcher M."/>
            <person name="Ghai R."/>
            <person name="Kavagutti S V."/>
        </authorList>
    </citation>
    <scope>NUCLEOTIDE SEQUENCE</scope>
</reference>
<name>A0A6J5N6Q2_9CAUD</name>
<dbReference type="EMBL" id="LR797270">
    <property type="protein sequence ID" value="CAB4198662.1"/>
    <property type="molecule type" value="Genomic_DNA"/>
</dbReference>
<evidence type="ECO:0000313" key="1">
    <source>
        <dbReference type="EMBL" id="CAB4155250.1"/>
    </source>
</evidence>
<organism evidence="1">
    <name type="scientific">uncultured Caudovirales phage</name>
    <dbReference type="NCBI Taxonomy" id="2100421"/>
    <lineage>
        <taxon>Viruses</taxon>
        <taxon>Duplodnaviria</taxon>
        <taxon>Heunggongvirae</taxon>
        <taxon>Uroviricota</taxon>
        <taxon>Caudoviricetes</taxon>
        <taxon>Peduoviridae</taxon>
        <taxon>Maltschvirus</taxon>
        <taxon>Maltschvirus maltsch</taxon>
    </lineage>
</organism>
<gene>
    <name evidence="2" type="ORF">UFOVP1307_201</name>
    <name evidence="1" type="ORF">UFOVP651_145</name>
</gene>
<evidence type="ECO:0000313" key="2">
    <source>
        <dbReference type="EMBL" id="CAB4198662.1"/>
    </source>
</evidence>
<protein>
    <submittedName>
        <fullName evidence="1">Uncharacterized protein</fullName>
    </submittedName>
</protein>
<proteinExistence type="predicted"/>
<sequence length="148" mass="17169">MKKTNNLLAENMRRFGTKNLNEQQMDMFNWNPETEYIYDRPHTDDKSADPEDMMHDLKQAMRRKEGRAAAQVANKLLKYISVDVYDNLKSAEDQGVASYYQDIIDAVQQINQDVIKDTIKVLKVSPNNMPAMQTIYDILKDLISAIEH</sequence>
<accession>A0A6J5N6Q2</accession>
<dbReference type="EMBL" id="LR796625">
    <property type="protein sequence ID" value="CAB4155250.1"/>
    <property type="molecule type" value="Genomic_DNA"/>
</dbReference>